<evidence type="ECO:0000259" key="2">
    <source>
        <dbReference type="Pfam" id="PF07727"/>
    </source>
</evidence>
<reference evidence="3" key="2">
    <citation type="submission" date="2022-01" db="EMBL/GenBank/DDBJ databases">
        <authorList>
            <person name="Yamashiro T."/>
            <person name="Shiraishi A."/>
            <person name="Satake H."/>
            <person name="Nakayama K."/>
        </authorList>
    </citation>
    <scope>NUCLEOTIDE SEQUENCE</scope>
</reference>
<gene>
    <name evidence="3" type="ORF">Tco_0988732</name>
</gene>
<comment type="caution">
    <text evidence="3">The sequence shown here is derived from an EMBL/GenBank/DDBJ whole genome shotgun (WGS) entry which is preliminary data.</text>
</comment>
<keyword evidence="1" id="KW-0472">Membrane</keyword>
<dbReference type="CDD" id="cd09272">
    <property type="entry name" value="RNase_HI_RT_Ty1"/>
    <property type="match status" value="1"/>
</dbReference>
<dbReference type="InterPro" id="IPR013103">
    <property type="entry name" value="RVT_2"/>
</dbReference>
<dbReference type="EMBL" id="BQNB010016607">
    <property type="protein sequence ID" value="GJT53678.1"/>
    <property type="molecule type" value="Genomic_DNA"/>
</dbReference>
<feature type="transmembrane region" description="Helical" evidence="1">
    <location>
        <begin position="154"/>
        <end position="178"/>
    </location>
</feature>
<evidence type="ECO:0000313" key="3">
    <source>
        <dbReference type="EMBL" id="GJT53678.1"/>
    </source>
</evidence>
<proteinExistence type="predicted"/>
<keyword evidence="4" id="KW-1185">Reference proteome</keyword>
<dbReference type="PANTHER" id="PTHR11439:SF524">
    <property type="entry name" value="RNA-DIRECTED DNA POLYMERASE, PROTEIN KINASE RLK-PELLE-DLSV FAMILY"/>
    <property type="match status" value="1"/>
</dbReference>
<evidence type="ECO:0000313" key="4">
    <source>
        <dbReference type="Proteomes" id="UP001151760"/>
    </source>
</evidence>
<evidence type="ECO:0000256" key="1">
    <source>
        <dbReference type="SAM" id="Phobius"/>
    </source>
</evidence>
<dbReference type="PANTHER" id="PTHR11439">
    <property type="entry name" value="GAG-POL-RELATED RETROTRANSPOSON"/>
    <property type="match status" value="1"/>
</dbReference>
<dbReference type="Pfam" id="PF07727">
    <property type="entry name" value="RVT_2"/>
    <property type="match status" value="1"/>
</dbReference>
<name>A0ABQ5ES89_9ASTR</name>
<keyword evidence="1" id="KW-1133">Transmembrane helix</keyword>
<organism evidence="3 4">
    <name type="scientific">Tanacetum coccineum</name>
    <dbReference type="NCBI Taxonomy" id="301880"/>
    <lineage>
        <taxon>Eukaryota</taxon>
        <taxon>Viridiplantae</taxon>
        <taxon>Streptophyta</taxon>
        <taxon>Embryophyta</taxon>
        <taxon>Tracheophyta</taxon>
        <taxon>Spermatophyta</taxon>
        <taxon>Magnoliopsida</taxon>
        <taxon>eudicotyledons</taxon>
        <taxon>Gunneridae</taxon>
        <taxon>Pentapetalae</taxon>
        <taxon>asterids</taxon>
        <taxon>campanulids</taxon>
        <taxon>Asterales</taxon>
        <taxon>Asteraceae</taxon>
        <taxon>Asteroideae</taxon>
        <taxon>Anthemideae</taxon>
        <taxon>Anthemidinae</taxon>
        <taxon>Tanacetum</taxon>
    </lineage>
</organism>
<feature type="domain" description="Reverse transcriptase Ty1/copia-type" evidence="2">
    <location>
        <begin position="38"/>
        <end position="117"/>
    </location>
</feature>
<dbReference type="Proteomes" id="UP001151760">
    <property type="component" value="Unassembled WGS sequence"/>
</dbReference>
<reference evidence="3" key="1">
    <citation type="journal article" date="2022" name="Int. J. Mol. Sci.">
        <title>Draft Genome of Tanacetum Coccineum: Genomic Comparison of Closely Related Tanacetum-Family Plants.</title>
        <authorList>
            <person name="Yamashiro T."/>
            <person name="Shiraishi A."/>
            <person name="Nakayama K."/>
            <person name="Satake H."/>
        </authorList>
    </citation>
    <scope>NUCLEOTIDE SEQUENCE</scope>
</reference>
<keyword evidence="1" id="KW-0812">Transmembrane</keyword>
<sequence>MSLNVTTMSPIPKSHIHVLRDTNWKNVMLEEYNALITNGTWVLVRQPTNVNIVRSMWLFRHKFNADRSLSRYKARLVANGRSQQHGIDCDETFSPVVKPATIRTVLSLAVSRAWPIHYDRYMGLSKPRALGFNALPLMLPESVFSTAKPTLHCLFFVAGFLNYYLGISVTLTSAGMFLSKFKYAEEILERDPPVTVFVSICMIPVAQSLDDPLLEAEYRDVANVVAETAWMRNLLRELHVSLHNVMLVYPDNVSVVYLSTNLVQHQRTKHIEIDLHFFHDYVAYGQVCVLHVPFRFQYGDIFTKGLPSALFFKFRSSLNVRRPLVPTAGEYYPNDY</sequence>
<accession>A0ABQ5ES89</accession>
<protein>
    <submittedName>
        <fullName evidence="3">Ribonuclease H-like domain-containing protein</fullName>
    </submittedName>
</protein>